<organism evidence="1 2">
    <name type="scientific">Paenibacillus profundus</name>
    <dbReference type="NCBI Taxonomy" id="1173085"/>
    <lineage>
        <taxon>Bacteria</taxon>
        <taxon>Bacillati</taxon>
        <taxon>Bacillota</taxon>
        <taxon>Bacilli</taxon>
        <taxon>Bacillales</taxon>
        <taxon>Paenibacillaceae</taxon>
        <taxon>Paenibacillus</taxon>
    </lineage>
</organism>
<dbReference type="Gene3D" id="3.40.190.10">
    <property type="entry name" value="Periplasmic binding protein-like II"/>
    <property type="match status" value="1"/>
</dbReference>
<evidence type="ECO:0000313" key="1">
    <source>
        <dbReference type="EMBL" id="MCE5171634.1"/>
    </source>
</evidence>
<accession>A0ABS8YL34</accession>
<sequence length="982" mass="113006">MIATLLVGGYKAPRTQAQAESEQPVPLQAGEVENAHHLLEPSYTEKLQEWSEVPIIPNIQIAVSPSKDETNQGFIVSQSESFGYGGDTVRWNKDAKVTLNVNVKEPGLYQLAFDYYILNDSILPTEGYLQINGQYPFYESRRILFPSLWENKPLAEKWDRYGNELLPRSQKVKQWRTVYAMDASYFHMDPLKFKLERGINTITLVNTRGEMLLGNVNIKVPDQIETYDDYLKSQPTVDESVKHMETLLITEAEQPLIKNDSSIRAASARESRLTPYDTEKQLLNIIDPRSYEKGGQSLTWELDVPQDGYYRLAFKYLQETKYDLPVFRRIEIDGVVPFREVDNYAFHYTKKWKNETLGNGDEPYQFYLSKGKHTLAMTVNLSSMRPLAEDIVSKMKEISRMTLEIKKLTGNKADANRDWNLLEYMPGLDKQLLKWADDLDQRFLEISMLNPEVEEIGEIVNLKLASKQLRTIAKNPNELPNRLNLFSEGSASAAQLLGTLLQKISESPLALDRIYLFQDEDDKLPSPNAGFFEKLWEAIKRFFLSFTNQSYSSTNEAEDELEVWVNRPRPFVELMQKMIDEQFTPATGIAVKLSIMPDENKLVLANASNRQPDVALGVSNWIPYELAIRGAAMDLRQFTGYEEIVTRFSKGAMIPFSFGDGVYALPETQNFWVLFYRQDILDMLKLSPPDTWDEVVEMLPELQRLGMNFYEPLALYKGFKPFNATTPFIYQFDGELFSEGGMSTAIDSEQALEGIKFMTDLFTIYNLPQDVPNFYHHFRYGTMPVGISDFNTYIQLKAAAPEIANMWKIAPHPGVEKADGTVERWAPAGGQTGMIFNGTKYTEESWKFLEWWLSTPIQVEFANLMQTTFGMTYMWNTANLEALEQVPWSEEDKQVVVEQFEWVREPSRVPGAYMVEREISNVWNRVVFNGDNPRTAIDDAVVRTNREILRKMEEFGYYADGKMIKPYPVPTISTIDKWVERK</sequence>
<dbReference type="PANTHER" id="PTHR43649:SF27">
    <property type="entry name" value="EXTRACELLULAR SOLUTE-BINDING PROTEIN FAMILY 1"/>
    <property type="match status" value="1"/>
</dbReference>
<dbReference type="InterPro" id="IPR006059">
    <property type="entry name" value="SBP"/>
</dbReference>
<dbReference type="Gene3D" id="2.60.120.260">
    <property type="entry name" value="Galactose-binding domain-like"/>
    <property type="match status" value="2"/>
</dbReference>
<proteinExistence type="predicted"/>
<protein>
    <submittedName>
        <fullName evidence="1">Extracellular solute-binding protein</fullName>
    </submittedName>
</protein>
<gene>
    <name evidence="1" type="ORF">LQV63_20305</name>
</gene>
<dbReference type="SUPFAM" id="SSF53850">
    <property type="entry name" value="Periplasmic binding protein-like II"/>
    <property type="match status" value="1"/>
</dbReference>
<name>A0ABS8YL34_9BACL</name>
<dbReference type="Pfam" id="PF01547">
    <property type="entry name" value="SBP_bac_1"/>
    <property type="match status" value="1"/>
</dbReference>
<reference evidence="1 2" key="1">
    <citation type="submission" date="2021-11" db="EMBL/GenBank/DDBJ databases">
        <title>Draft genome sequence of Paenibacillus profundus YoMME, a new Gram-positive bacteria with exoelectrogenic properties.</title>
        <authorList>
            <person name="Hubenova Y."/>
            <person name="Hubenova E."/>
            <person name="Manasiev Y."/>
            <person name="Peykov S."/>
            <person name="Mitov M."/>
        </authorList>
    </citation>
    <scope>NUCLEOTIDE SEQUENCE [LARGE SCALE GENOMIC DNA]</scope>
    <source>
        <strain evidence="1 2">YoMME</strain>
    </source>
</reference>
<dbReference type="EMBL" id="JAJNBZ010000019">
    <property type="protein sequence ID" value="MCE5171634.1"/>
    <property type="molecule type" value="Genomic_DNA"/>
</dbReference>
<dbReference type="InterPro" id="IPR050490">
    <property type="entry name" value="Bact_solute-bd_prot1"/>
</dbReference>
<keyword evidence="2" id="KW-1185">Reference proteome</keyword>
<comment type="caution">
    <text evidence="1">The sequence shown here is derived from an EMBL/GenBank/DDBJ whole genome shotgun (WGS) entry which is preliminary data.</text>
</comment>
<dbReference type="Proteomes" id="UP001199916">
    <property type="component" value="Unassembled WGS sequence"/>
</dbReference>
<evidence type="ECO:0000313" key="2">
    <source>
        <dbReference type="Proteomes" id="UP001199916"/>
    </source>
</evidence>
<dbReference type="PANTHER" id="PTHR43649">
    <property type="entry name" value="ARABINOSE-BINDING PROTEIN-RELATED"/>
    <property type="match status" value="1"/>
</dbReference>